<evidence type="ECO:0000313" key="2">
    <source>
        <dbReference type="Proteomes" id="UP000308600"/>
    </source>
</evidence>
<protein>
    <submittedName>
        <fullName evidence="1">Uncharacterized protein</fullName>
    </submittedName>
</protein>
<reference evidence="1 2" key="1">
    <citation type="journal article" date="2019" name="Nat. Ecol. Evol.">
        <title>Megaphylogeny resolves global patterns of mushroom evolution.</title>
        <authorList>
            <person name="Varga T."/>
            <person name="Krizsan K."/>
            <person name="Foldi C."/>
            <person name="Dima B."/>
            <person name="Sanchez-Garcia M."/>
            <person name="Sanchez-Ramirez S."/>
            <person name="Szollosi G.J."/>
            <person name="Szarkandi J.G."/>
            <person name="Papp V."/>
            <person name="Albert L."/>
            <person name="Andreopoulos W."/>
            <person name="Angelini C."/>
            <person name="Antonin V."/>
            <person name="Barry K.W."/>
            <person name="Bougher N.L."/>
            <person name="Buchanan P."/>
            <person name="Buyck B."/>
            <person name="Bense V."/>
            <person name="Catcheside P."/>
            <person name="Chovatia M."/>
            <person name="Cooper J."/>
            <person name="Damon W."/>
            <person name="Desjardin D."/>
            <person name="Finy P."/>
            <person name="Geml J."/>
            <person name="Haridas S."/>
            <person name="Hughes K."/>
            <person name="Justo A."/>
            <person name="Karasinski D."/>
            <person name="Kautmanova I."/>
            <person name="Kiss B."/>
            <person name="Kocsube S."/>
            <person name="Kotiranta H."/>
            <person name="LaButti K.M."/>
            <person name="Lechner B.E."/>
            <person name="Liimatainen K."/>
            <person name="Lipzen A."/>
            <person name="Lukacs Z."/>
            <person name="Mihaltcheva S."/>
            <person name="Morgado L.N."/>
            <person name="Niskanen T."/>
            <person name="Noordeloos M.E."/>
            <person name="Ohm R.A."/>
            <person name="Ortiz-Santana B."/>
            <person name="Ovrebo C."/>
            <person name="Racz N."/>
            <person name="Riley R."/>
            <person name="Savchenko A."/>
            <person name="Shiryaev A."/>
            <person name="Soop K."/>
            <person name="Spirin V."/>
            <person name="Szebenyi C."/>
            <person name="Tomsovsky M."/>
            <person name="Tulloss R.E."/>
            <person name="Uehling J."/>
            <person name="Grigoriev I.V."/>
            <person name="Vagvolgyi C."/>
            <person name="Papp T."/>
            <person name="Martin F.M."/>
            <person name="Miettinen O."/>
            <person name="Hibbett D.S."/>
            <person name="Nagy L.G."/>
        </authorList>
    </citation>
    <scope>NUCLEOTIDE SEQUENCE [LARGE SCALE GENOMIC DNA]</scope>
    <source>
        <strain evidence="1 2">NL-1719</strain>
    </source>
</reference>
<name>A0ACD3AMA5_9AGAR</name>
<gene>
    <name evidence="1" type="ORF">BDN72DRAFT_859414</name>
</gene>
<organism evidence="1 2">
    <name type="scientific">Pluteus cervinus</name>
    <dbReference type="NCBI Taxonomy" id="181527"/>
    <lineage>
        <taxon>Eukaryota</taxon>
        <taxon>Fungi</taxon>
        <taxon>Dikarya</taxon>
        <taxon>Basidiomycota</taxon>
        <taxon>Agaricomycotina</taxon>
        <taxon>Agaricomycetes</taxon>
        <taxon>Agaricomycetidae</taxon>
        <taxon>Agaricales</taxon>
        <taxon>Pluteineae</taxon>
        <taxon>Pluteaceae</taxon>
        <taxon>Pluteus</taxon>
    </lineage>
</organism>
<dbReference type="Proteomes" id="UP000308600">
    <property type="component" value="Unassembled WGS sequence"/>
</dbReference>
<proteinExistence type="predicted"/>
<evidence type="ECO:0000313" key="1">
    <source>
        <dbReference type="EMBL" id="TFK67053.1"/>
    </source>
</evidence>
<keyword evidence="2" id="KW-1185">Reference proteome</keyword>
<accession>A0ACD3AMA5</accession>
<dbReference type="EMBL" id="ML208386">
    <property type="protein sequence ID" value="TFK67053.1"/>
    <property type="molecule type" value="Genomic_DNA"/>
</dbReference>
<sequence>MNDTVIVHIVNTSKTKIQDVNFDVDNVKAKKDPQPGRQHIKAKIQAIDQDFNINAAKIHDVDNVKAKIQDLAFDNRGKDVKGIYLSVFPSLSAIVLCTLLGFFYEYFQRKGSVIVIQIHLFRQIIDTKTLRSTMAELPYSSLSTSERDARYPAFREIADHPLVSKEENSAIKRIILCEIDTSDSAMKDFYAFEEGLKVPLGPSVEMASKGLIKLMVGDIIILHKKGCEDQKDDVVGMWVGRAREDHAALLLRARELILGPKAERTLTRPVLEHLGNWVGGTAFERLQQGQPGVKGSRAYSHSIVHQCWRSMVGPTAGGKDLDREHPSDNIKLRRELVEIYTTVAMDIHDSFAPSVEKHILEETARVHNTPRVGCPKNVVTPSLQINIAPAVEEALCKTQGLEDLGEFGSIDGHRDLNDTAGALTTMIVNSDIPTTYERGRFHILGLGVYVDLEHQQSMVVLYSTLEELEHPKLVYQGYPL</sequence>